<comment type="similarity">
    <text evidence="2 6">Belongs to the Mediator complex subunit 7 family.</text>
</comment>
<dbReference type="AlphaFoldDB" id="A0A2T7PL57"/>
<evidence type="ECO:0000256" key="6">
    <source>
        <dbReference type="RuleBase" id="RU364060"/>
    </source>
</evidence>
<gene>
    <name evidence="7" type="ORF">C0Q70_05426</name>
</gene>
<dbReference type="Proteomes" id="UP000245119">
    <property type="component" value="Linkage Group LG3"/>
</dbReference>
<evidence type="ECO:0000313" key="8">
    <source>
        <dbReference type="Proteomes" id="UP000245119"/>
    </source>
</evidence>
<name>A0A2T7PL57_POMCA</name>
<dbReference type="Pfam" id="PF05983">
    <property type="entry name" value="Med7"/>
    <property type="match status" value="1"/>
</dbReference>
<keyword evidence="6" id="KW-0010">Activator</keyword>
<dbReference type="EMBL" id="PZQS01000003">
    <property type="protein sequence ID" value="PVD34163.1"/>
    <property type="molecule type" value="Genomic_DNA"/>
</dbReference>
<evidence type="ECO:0000256" key="4">
    <source>
        <dbReference type="ARBA" id="ARBA00023163"/>
    </source>
</evidence>
<evidence type="ECO:0000256" key="5">
    <source>
        <dbReference type="ARBA" id="ARBA00023242"/>
    </source>
</evidence>
<evidence type="ECO:0000256" key="2">
    <source>
        <dbReference type="ARBA" id="ARBA00009994"/>
    </source>
</evidence>
<evidence type="ECO:0000256" key="1">
    <source>
        <dbReference type="ARBA" id="ARBA00004123"/>
    </source>
</evidence>
<dbReference type="PANTHER" id="PTHR21428">
    <property type="entry name" value="MEDIATOR OF RNA POLYMERASE II TRANSCRIPTION SUBUNIT 7"/>
    <property type="match status" value="1"/>
</dbReference>
<evidence type="ECO:0000256" key="3">
    <source>
        <dbReference type="ARBA" id="ARBA00023015"/>
    </source>
</evidence>
<comment type="subcellular location">
    <subcellularLocation>
        <location evidence="1 6">Nucleus</location>
    </subcellularLocation>
</comment>
<accession>A0A2T7PL57</accession>
<organism evidence="7 8">
    <name type="scientific">Pomacea canaliculata</name>
    <name type="common">Golden apple snail</name>
    <dbReference type="NCBI Taxonomy" id="400727"/>
    <lineage>
        <taxon>Eukaryota</taxon>
        <taxon>Metazoa</taxon>
        <taxon>Spiralia</taxon>
        <taxon>Lophotrochozoa</taxon>
        <taxon>Mollusca</taxon>
        <taxon>Gastropoda</taxon>
        <taxon>Caenogastropoda</taxon>
        <taxon>Architaenioglossa</taxon>
        <taxon>Ampullarioidea</taxon>
        <taxon>Ampullariidae</taxon>
        <taxon>Pomacea</taxon>
    </lineage>
</organism>
<dbReference type="InterPro" id="IPR037212">
    <property type="entry name" value="Med7/Med21-like"/>
</dbReference>
<dbReference type="GO" id="GO:0016592">
    <property type="term" value="C:mediator complex"/>
    <property type="evidence" value="ECO:0007669"/>
    <property type="project" value="InterPro"/>
</dbReference>
<dbReference type="InterPro" id="IPR044888">
    <property type="entry name" value="Mediatior_Med7_sf"/>
</dbReference>
<dbReference type="OrthoDB" id="10253553at2759"/>
<dbReference type="InterPro" id="IPR009244">
    <property type="entry name" value="Mediatior_Med7"/>
</dbReference>
<keyword evidence="3 6" id="KW-0805">Transcription regulation</keyword>
<dbReference type="SUPFAM" id="SSF140718">
    <property type="entry name" value="Mediator hinge subcomplex-like"/>
    <property type="match status" value="1"/>
</dbReference>
<evidence type="ECO:0000313" key="7">
    <source>
        <dbReference type="EMBL" id="PVD34163.1"/>
    </source>
</evidence>
<comment type="function">
    <text evidence="6">Component of the Mediator complex, a coactivator involved in the regulated transcription of nearly all RNA polymerase II-dependent genes. Mediator functions as a bridge to convey information from gene-specific regulatory proteins to the basal RNA polymerase II transcription machinery.</text>
</comment>
<dbReference type="GO" id="GO:0003712">
    <property type="term" value="F:transcription coregulator activity"/>
    <property type="evidence" value="ECO:0007669"/>
    <property type="project" value="InterPro"/>
</dbReference>
<dbReference type="GO" id="GO:0070847">
    <property type="term" value="C:core mediator complex"/>
    <property type="evidence" value="ECO:0007669"/>
    <property type="project" value="TreeGrafter"/>
</dbReference>
<protein>
    <recommendedName>
        <fullName evidence="6">Mediator of RNA polymerase II transcription subunit 7</fullName>
    </recommendedName>
</protein>
<dbReference type="STRING" id="400727.A0A2T7PL57"/>
<keyword evidence="4 6" id="KW-0804">Transcription</keyword>
<dbReference type="GO" id="GO:0006357">
    <property type="term" value="P:regulation of transcription by RNA polymerase II"/>
    <property type="evidence" value="ECO:0007669"/>
    <property type="project" value="InterPro"/>
</dbReference>
<proteinExistence type="inferred from homology"/>
<dbReference type="Gene3D" id="6.10.140.200">
    <property type="match status" value="1"/>
</dbReference>
<reference evidence="7 8" key="1">
    <citation type="submission" date="2018-04" db="EMBL/GenBank/DDBJ databases">
        <title>The genome of golden apple snail Pomacea canaliculata provides insight into stress tolerance and invasive adaptation.</title>
        <authorList>
            <person name="Liu C."/>
            <person name="Liu B."/>
            <person name="Ren Y."/>
            <person name="Zhang Y."/>
            <person name="Wang H."/>
            <person name="Li S."/>
            <person name="Jiang F."/>
            <person name="Yin L."/>
            <person name="Zhang G."/>
            <person name="Qian W."/>
            <person name="Fan W."/>
        </authorList>
    </citation>
    <scope>NUCLEOTIDE SEQUENCE [LARGE SCALE GENOMIC DNA]</scope>
    <source>
        <strain evidence="7">SZHN2017</strain>
        <tissue evidence="7">Muscle</tissue>
    </source>
</reference>
<keyword evidence="8" id="KW-1185">Reference proteome</keyword>
<comment type="caution">
    <text evidence="7">The sequence shown here is derived from an EMBL/GenBank/DDBJ whole genome shotgun (WGS) entry which is preliminary data.</text>
</comment>
<sequence length="308" mass="35400">MLVQAAKFKRLPNHPMRNRLAQPTKGRLKRGSFIHQARILERKHRDILEHDLREIPLCRTNPAWNETAFPLIHCSIPGVSKKDSLDAEKMTESQGVSAFPLPPMQYINNYSDENIRKGRAPLPPPLMMDTYSMFGATFTADDAIIRPLEASGIRRLYPQAYDHKRELKKLNHSILINFLDLIEILIRSPDSPKRVEKLEDLSLLFINMHHLVNEFRPHQARETLRVMMDEQRKQRSEIAEKFQDNLDHVLQLIESAVGAIPEDLSLDSKLLVESQLLQATAEVKDDSADDGHIDSLDQMMCKIVDDMT</sequence>
<dbReference type="PANTHER" id="PTHR21428:SF11">
    <property type="entry name" value="MEDIATOR OF RNA POLYMERASE II TRANSCRIPTION SUBUNIT 7"/>
    <property type="match status" value="1"/>
</dbReference>
<keyword evidence="5 6" id="KW-0539">Nucleus</keyword>
<comment type="subunit">
    <text evidence="6">Component of the Mediator complex.</text>
</comment>